<feature type="non-terminal residue" evidence="1">
    <location>
        <position position="29"/>
    </location>
</feature>
<dbReference type="EMBL" id="BPLQ01000603">
    <property type="protein sequence ID" value="GIX73401.1"/>
    <property type="molecule type" value="Genomic_DNA"/>
</dbReference>
<evidence type="ECO:0000313" key="2">
    <source>
        <dbReference type="Proteomes" id="UP001054837"/>
    </source>
</evidence>
<organism evidence="1 2">
    <name type="scientific">Caerostris darwini</name>
    <dbReference type="NCBI Taxonomy" id="1538125"/>
    <lineage>
        <taxon>Eukaryota</taxon>
        <taxon>Metazoa</taxon>
        <taxon>Ecdysozoa</taxon>
        <taxon>Arthropoda</taxon>
        <taxon>Chelicerata</taxon>
        <taxon>Arachnida</taxon>
        <taxon>Araneae</taxon>
        <taxon>Araneomorphae</taxon>
        <taxon>Entelegynae</taxon>
        <taxon>Araneoidea</taxon>
        <taxon>Araneidae</taxon>
        <taxon>Caerostris</taxon>
    </lineage>
</organism>
<gene>
    <name evidence="1" type="ORF">CDAR_2291</name>
</gene>
<name>A0AAV4MMY9_9ARAC</name>
<comment type="caution">
    <text evidence="1">The sequence shown here is derived from an EMBL/GenBank/DDBJ whole genome shotgun (WGS) entry which is preliminary data.</text>
</comment>
<protein>
    <submittedName>
        <fullName evidence="1">Uncharacterized protein</fullName>
    </submittedName>
</protein>
<keyword evidence="2" id="KW-1185">Reference proteome</keyword>
<dbReference type="Proteomes" id="UP001054837">
    <property type="component" value="Unassembled WGS sequence"/>
</dbReference>
<proteinExistence type="predicted"/>
<reference evidence="1 2" key="1">
    <citation type="submission" date="2021-06" db="EMBL/GenBank/DDBJ databases">
        <title>Caerostris darwini draft genome.</title>
        <authorList>
            <person name="Kono N."/>
            <person name="Arakawa K."/>
        </authorList>
    </citation>
    <scope>NUCLEOTIDE SEQUENCE [LARGE SCALE GENOMIC DNA]</scope>
</reference>
<sequence>MLNEPPAARDLKDIPMFRSYPCIPDLHRN</sequence>
<accession>A0AAV4MMY9</accession>
<evidence type="ECO:0000313" key="1">
    <source>
        <dbReference type="EMBL" id="GIX73401.1"/>
    </source>
</evidence>
<dbReference type="AlphaFoldDB" id="A0AAV4MMY9"/>